<evidence type="ECO:0008006" key="3">
    <source>
        <dbReference type="Google" id="ProtNLM"/>
    </source>
</evidence>
<sequence>MNGCDIIACSERLFFVIDGFVILSSFSLSSDNGFLPSLVTHNSTEGRLVCYSSDLSDSTIISDDALFGSPSLKLCLSDVRVHNMTRECNGIAQCVENYSETQLIGTSFSYIENGLDGTLFSKFSITRQFRAINCSFTHMHRSQDITWNDQHVISSDSLFVDSHFIDCTSEPSGGVFLVIFPSDTDPSSIKLTVAKCLFSHCHSNVDGGVLFVEPPKQDGSKFILVCHYSNFTDCTAGEDGSLFCITAGKFSSEIKMTECRINLNKNTSDSSYFCLNSTSFYADDLILLENTNCTTEAFKISHSNISWQCFRIKIQSSRKSMFDLSSCPSLTFLNCSFLLDSTSAANIFSNSLETTALTTFIDNVLYLPNPQGNGYVFTTTTSTPLLETMLQTCADLSQLSTHSPVLISNNDTRSTIDIPRGTLSLYLSSSGSDDLFCGTYVSPCYAVSFVLTSLTQRTPFFMYILDNTTVTTPVQLSALCIAILSHSDTGRSTIRQSDDSESGPFFLSSPAEVYLKDLNIEIVNSSTTSFFQLGFSEIIFENIYFFWSCVKSDIFTLMNRTEVSSLRYHSLRLKLYNQTFTDIFIFSVNETSLSIKESVLDNIVLSGNSKIFNETTPNMVECVFSSVQVEDKRIEHMLPYKLERERSITDCQFISCFIPHGHLICLMESATLVVTGCRFKDNVGCNTGGICILSGSVESGLNLALDNCFFTGNRAFMVEGEVIIDKFGNDISRIVDNLTISFNNVRLASAFPCLRGFRMTDFGISEPNPFYVNTVGEDTQTCGSSEKEPCKTLVFTLNLFNRYERNDTLITFNPVGFFRDIDVKCVNLNVVMEGMKHTMLELPDLDEIMFEVVNSSFKLREVVLHVDNPENGLFIRNLKSTVVVEKASFEIRFDESDQGQLLNNPLFESISGSFNFSEVYLDGRDGMGVVSSLIKTDGTKTTVTNCEFAGLSLQNETSSLLDCRLTETGTLNVANNTFRNITIPSSSNAQSYPSLFQVYLSSNASEQINFGNITFKDVEGLENFGSIILIHTNNNNMTYSNTSFPSPYHGIPWSSYAEIVTIDDRIEVNPKNRK</sequence>
<keyword evidence="2" id="KW-1185">Reference proteome</keyword>
<reference evidence="1 2" key="1">
    <citation type="journal article" date="2022" name="bioRxiv">
        <title>Genomics of Preaxostyla Flagellates Illuminates Evolutionary Transitions and the Path Towards Mitochondrial Loss.</title>
        <authorList>
            <person name="Novak L.V.F."/>
            <person name="Treitli S.C."/>
            <person name="Pyrih J."/>
            <person name="Halakuc P."/>
            <person name="Pipaliya S.V."/>
            <person name="Vacek V."/>
            <person name="Brzon O."/>
            <person name="Soukal P."/>
            <person name="Eme L."/>
            <person name="Dacks J.B."/>
            <person name="Karnkowska A."/>
            <person name="Elias M."/>
            <person name="Hampl V."/>
        </authorList>
    </citation>
    <scope>NUCLEOTIDE SEQUENCE [LARGE SCALE GENOMIC DNA]</scope>
    <source>
        <strain evidence="1">NAU3</strain>
        <tissue evidence="1">Gut</tissue>
    </source>
</reference>
<dbReference type="EMBL" id="JARBJD010000177">
    <property type="protein sequence ID" value="KAK2948417.1"/>
    <property type="molecule type" value="Genomic_DNA"/>
</dbReference>
<gene>
    <name evidence="1" type="ORF">BLNAU_16672</name>
</gene>
<evidence type="ECO:0000313" key="2">
    <source>
        <dbReference type="Proteomes" id="UP001281761"/>
    </source>
</evidence>
<organism evidence="1 2">
    <name type="scientific">Blattamonas nauphoetae</name>
    <dbReference type="NCBI Taxonomy" id="2049346"/>
    <lineage>
        <taxon>Eukaryota</taxon>
        <taxon>Metamonada</taxon>
        <taxon>Preaxostyla</taxon>
        <taxon>Oxymonadida</taxon>
        <taxon>Blattamonas</taxon>
    </lineage>
</organism>
<accession>A0ABQ9XCP1</accession>
<comment type="caution">
    <text evidence="1">The sequence shown here is derived from an EMBL/GenBank/DDBJ whole genome shotgun (WGS) entry which is preliminary data.</text>
</comment>
<protein>
    <recommendedName>
        <fullName evidence="3">Right handed beta helix domain-containing protein</fullName>
    </recommendedName>
</protein>
<dbReference type="Proteomes" id="UP001281761">
    <property type="component" value="Unassembled WGS sequence"/>
</dbReference>
<evidence type="ECO:0000313" key="1">
    <source>
        <dbReference type="EMBL" id="KAK2948417.1"/>
    </source>
</evidence>
<name>A0ABQ9XCP1_9EUKA</name>
<proteinExistence type="predicted"/>